<evidence type="ECO:0000313" key="3">
    <source>
        <dbReference type="Proteomes" id="UP000076738"/>
    </source>
</evidence>
<dbReference type="GO" id="GO:0045259">
    <property type="term" value="C:proton-transporting ATP synthase complex"/>
    <property type="evidence" value="ECO:0007669"/>
    <property type="project" value="InterPro"/>
</dbReference>
<protein>
    <recommendedName>
        <fullName evidence="4">ATPase, F0 complex, subunit J</fullName>
    </recommendedName>
</protein>
<dbReference type="Pfam" id="PF04911">
    <property type="entry name" value="ATP-synt_J"/>
    <property type="match status" value="1"/>
</dbReference>
<dbReference type="PANTHER" id="PTHR28060">
    <property type="entry name" value="ATP SYNTHASE SUBUNIT J, MITOCHONDRIAL"/>
    <property type="match status" value="1"/>
</dbReference>
<reference evidence="1 3" key="1">
    <citation type="journal article" date="2016" name="Mol. Biol. Evol.">
        <title>Comparative Genomics of Early-Diverging Mushroom-Forming Fungi Provides Insights into the Origins of Lignocellulose Decay Capabilities.</title>
        <authorList>
            <person name="Nagy L.G."/>
            <person name="Riley R."/>
            <person name="Tritt A."/>
            <person name="Adam C."/>
            <person name="Daum C."/>
            <person name="Floudas D."/>
            <person name="Sun H."/>
            <person name="Yadav J.S."/>
            <person name="Pangilinan J."/>
            <person name="Larsson K.H."/>
            <person name="Matsuura K."/>
            <person name="Barry K."/>
            <person name="Labutti K."/>
            <person name="Kuo R."/>
            <person name="Ohm R.A."/>
            <person name="Bhattacharya S.S."/>
            <person name="Shirouzu T."/>
            <person name="Yoshinaga Y."/>
            <person name="Martin F.M."/>
            <person name="Grigoriev I.V."/>
            <person name="Hibbett D.S."/>
        </authorList>
    </citation>
    <scope>NUCLEOTIDE SEQUENCE [LARGE SCALE GENOMIC DNA]</scope>
    <source>
        <strain evidence="1 3">TUFC12733</strain>
    </source>
</reference>
<dbReference type="EMBL" id="KV417272">
    <property type="protein sequence ID" value="KZO99334.1"/>
    <property type="molecule type" value="Genomic_DNA"/>
</dbReference>
<name>A0A167Q1Y9_CALVF</name>
<proteinExistence type="predicted"/>
<dbReference type="Proteomes" id="UP000076738">
    <property type="component" value="Unassembled WGS sequence"/>
</dbReference>
<gene>
    <name evidence="1" type="ORF">CALVIDRAFT_561205</name>
    <name evidence="2" type="ORF">CALVIDRAFT_561238</name>
</gene>
<dbReference type="GO" id="GO:0046933">
    <property type="term" value="F:proton-transporting ATP synthase activity, rotational mechanism"/>
    <property type="evidence" value="ECO:0007669"/>
    <property type="project" value="TreeGrafter"/>
</dbReference>
<accession>A0A167Q1Y9</accession>
<dbReference type="STRING" id="1330018.A0A167Q1Y9"/>
<dbReference type="EMBL" id="KV417272">
    <property type="protein sequence ID" value="KZO99374.1"/>
    <property type="molecule type" value="Genomic_DNA"/>
</dbReference>
<evidence type="ECO:0008006" key="4">
    <source>
        <dbReference type="Google" id="ProtNLM"/>
    </source>
</evidence>
<evidence type="ECO:0000313" key="1">
    <source>
        <dbReference type="EMBL" id="KZO99334.1"/>
    </source>
</evidence>
<dbReference type="OrthoDB" id="5520611at2759"/>
<dbReference type="PANTHER" id="PTHR28060:SF1">
    <property type="entry name" value="ATP SYNTHASE SUBUNIT J, MITOCHONDRIAL"/>
    <property type="match status" value="1"/>
</dbReference>
<evidence type="ECO:0000313" key="2">
    <source>
        <dbReference type="EMBL" id="KZO99374.1"/>
    </source>
</evidence>
<dbReference type="AlphaFoldDB" id="A0A167Q1Y9"/>
<organism evidence="1 3">
    <name type="scientific">Calocera viscosa (strain TUFC12733)</name>
    <dbReference type="NCBI Taxonomy" id="1330018"/>
    <lineage>
        <taxon>Eukaryota</taxon>
        <taxon>Fungi</taxon>
        <taxon>Dikarya</taxon>
        <taxon>Basidiomycota</taxon>
        <taxon>Agaricomycotina</taxon>
        <taxon>Dacrymycetes</taxon>
        <taxon>Dacrymycetales</taxon>
        <taxon>Dacrymycetaceae</taxon>
        <taxon>Calocera</taxon>
    </lineage>
</organism>
<dbReference type="PROSITE" id="PS51257">
    <property type="entry name" value="PROKAR_LIPOPROTEIN"/>
    <property type="match status" value="1"/>
</dbReference>
<dbReference type="InterPro" id="IPR006995">
    <property type="entry name" value="ATP_synth_F0_jsu"/>
</dbReference>
<sequence>MRFLGFRSWPVPMGHYWPFVIAGGCTWFMFSKLQAAALEAPEYKNSPKNPYLAKNAAQAEHH</sequence>
<keyword evidence="3" id="KW-1185">Reference proteome</keyword>